<evidence type="ECO:0000256" key="2">
    <source>
        <dbReference type="ARBA" id="ARBA00005236"/>
    </source>
</evidence>
<dbReference type="AlphaFoldDB" id="A0A0C1L7G9"/>
<dbReference type="Pfam" id="PF02687">
    <property type="entry name" value="FtsX"/>
    <property type="match status" value="1"/>
</dbReference>
<dbReference type="PANTHER" id="PTHR30489:SF0">
    <property type="entry name" value="LIPOPROTEIN-RELEASING SYSTEM TRANSMEMBRANE PROTEIN LOLE"/>
    <property type="match status" value="1"/>
</dbReference>
<proteinExistence type="inferred from homology"/>
<feature type="transmembrane region" description="Helical" evidence="7">
    <location>
        <begin position="376"/>
        <end position="395"/>
    </location>
</feature>
<evidence type="ECO:0000313" key="11">
    <source>
        <dbReference type="Proteomes" id="UP000031408"/>
    </source>
</evidence>
<evidence type="ECO:0000259" key="8">
    <source>
        <dbReference type="Pfam" id="PF02687"/>
    </source>
</evidence>
<evidence type="ECO:0000256" key="1">
    <source>
        <dbReference type="ARBA" id="ARBA00004651"/>
    </source>
</evidence>
<feature type="transmembrane region" description="Helical" evidence="7">
    <location>
        <begin position="274"/>
        <end position="300"/>
    </location>
</feature>
<keyword evidence="5 7" id="KW-1133">Transmembrane helix</keyword>
<evidence type="ECO:0000259" key="9">
    <source>
        <dbReference type="Pfam" id="PF12704"/>
    </source>
</evidence>
<evidence type="ECO:0000256" key="5">
    <source>
        <dbReference type="ARBA" id="ARBA00022989"/>
    </source>
</evidence>
<feature type="transmembrane region" description="Helical" evidence="7">
    <location>
        <begin position="328"/>
        <end position="350"/>
    </location>
</feature>
<evidence type="ECO:0000256" key="3">
    <source>
        <dbReference type="ARBA" id="ARBA00022475"/>
    </source>
</evidence>
<evidence type="ECO:0000256" key="6">
    <source>
        <dbReference type="ARBA" id="ARBA00023136"/>
    </source>
</evidence>
<keyword evidence="3" id="KW-1003">Cell membrane</keyword>
<keyword evidence="6 7" id="KW-0472">Membrane</keyword>
<comment type="subcellular location">
    <subcellularLocation>
        <location evidence="1">Cell membrane</location>
        <topology evidence="1">Multi-pass membrane protein</topology>
    </subcellularLocation>
</comment>
<feature type="domain" description="ABC3 transporter permease C-terminal" evidence="8">
    <location>
        <begin position="279"/>
        <end position="397"/>
    </location>
</feature>
<dbReference type="EMBL" id="JSVC01000002">
    <property type="protein sequence ID" value="KIC96117.1"/>
    <property type="molecule type" value="Genomic_DNA"/>
</dbReference>
<organism evidence="10 11">
    <name type="scientific">Flavihumibacter solisilvae</name>
    <dbReference type="NCBI Taxonomy" id="1349421"/>
    <lineage>
        <taxon>Bacteria</taxon>
        <taxon>Pseudomonadati</taxon>
        <taxon>Bacteroidota</taxon>
        <taxon>Chitinophagia</taxon>
        <taxon>Chitinophagales</taxon>
        <taxon>Chitinophagaceae</taxon>
        <taxon>Flavihumibacter</taxon>
    </lineage>
</organism>
<evidence type="ECO:0000256" key="4">
    <source>
        <dbReference type="ARBA" id="ARBA00022692"/>
    </source>
</evidence>
<feature type="domain" description="MacB-like periplasmic core" evidence="9">
    <location>
        <begin position="25"/>
        <end position="154"/>
    </location>
</feature>
<dbReference type="InterPro" id="IPR025857">
    <property type="entry name" value="MacB_PCD"/>
</dbReference>
<reference evidence="10 11" key="1">
    <citation type="submission" date="2014-11" db="EMBL/GenBank/DDBJ databases">
        <title>Genome sequence of Flavihumibacter solisilvae 3-3.</title>
        <authorList>
            <person name="Zhou G."/>
            <person name="Li M."/>
            <person name="Wang G."/>
        </authorList>
    </citation>
    <scope>NUCLEOTIDE SEQUENCE [LARGE SCALE GENOMIC DNA]</scope>
    <source>
        <strain evidence="10 11">3-3</strain>
    </source>
</reference>
<accession>A0A0C1L7G9</accession>
<evidence type="ECO:0000256" key="7">
    <source>
        <dbReference type="SAM" id="Phobius"/>
    </source>
</evidence>
<dbReference type="Proteomes" id="UP000031408">
    <property type="component" value="Unassembled WGS sequence"/>
</dbReference>
<name>A0A0C1L7G9_9BACT</name>
<dbReference type="Pfam" id="PF12704">
    <property type="entry name" value="MacB_PCD"/>
    <property type="match status" value="1"/>
</dbReference>
<dbReference type="RefSeq" id="WP_039136948.1">
    <property type="nucleotide sequence ID" value="NZ_JSVC01000002.1"/>
</dbReference>
<comment type="similarity">
    <text evidence="2">Belongs to the ABC-4 integral membrane protein family. LolC/E subfamily.</text>
</comment>
<gene>
    <name evidence="10" type="ORF">OI18_02830</name>
</gene>
<feature type="transmembrane region" description="Helical" evidence="7">
    <location>
        <begin position="21"/>
        <end position="44"/>
    </location>
</feature>
<dbReference type="PANTHER" id="PTHR30489">
    <property type="entry name" value="LIPOPROTEIN-RELEASING SYSTEM TRANSMEMBRANE PROTEIN LOLE"/>
    <property type="match status" value="1"/>
</dbReference>
<dbReference type="GO" id="GO:0044874">
    <property type="term" value="P:lipoprotein localization to outer membrane"/>
    <property type="evidence" value="ECO:0007669"/>
    <property type="project" value="TreeGrafter"/>
</dbReference>
<protein>
    <submittedName>
        <fullName evidence="10">Uncharacterized protein</fullName>
    </submittedName>
</protein>
<dbReference type="OrthoDB" id="1522724at2"/>
<dbReference type="InterPro" id="IPR003838">
    <property type="entry name" value="ABC3_permease_C"/>
</dbReference>
<dbReference type="InterPro" id="IPR051447">
    <property type="entry name" value="Lipoprotein-release_system"/>
</dbReference>
<sequence length="407" mass="44455">MNFLFAWRYFKSKKSTNAINIIAWVSVSAVIVGTASLIVVLSVFNGFEDLVKSLYATFYTDIKVVPASGKVMKLSGSQLKAIAGIPGVASWSQVMEEKALLKNGEASTIAYLKGVDSNYTSVTTVADQVFAGKFATGDADKPFAVLGVGIENALGLWSDRTLLPLTAYLPRRGAGMNAVDPMQSLSAENLYTSGSFAIQQDFDNKYVITNLPFMRRMLNLAPDEFGALEISIDKGADEEEVRRVIAGLLGNKFSVLTRYQQNQGLYSIMQMEKWVIYGVLSLILVVAAFTMIGSLTMLVLEKRKDIQVLKAMGATNGRVQSIFISEGFLLAAIGAIAGTILAFIICWAQVKYKLVALEGGTFVIDYYPVKFHPRDFLLVFGTVIVVSFLASWFPAKKGAMEPVQLRS</sequence>
<dbReference type="GO" id="GO:0098797">
    <property type="term" value="C:plasma membrane protein complex"/>
    <property type="evidence" value="ECO:0007669"/>
    <property type="project" value="TreeGrafter"/>
</dbReference>
<evidence type="ECO:0000313" key="10">
    <source>
        <dbReference type="EMBL" id="KIC96117.1"/>
    </source>
</evidence>
<dbReference type="STRING" id="1349421.OI18_02830"/>
<keyword evidence="4 7" id="KW-0812">Transmembrane</keyword>
<keyword evidence="11" id="KW-1185">Reference proteome</keyword>
<comment type="caution">
    <text evidence="10">The sequence shown here is derived from an EMBL/GenBank/DDBJ whole genome shotgun (WGS) entry which is preliminary data.</text>
</comment>